<dbReference type="EMBL" id="JAKOGI010000448">
    <property type="protein sequence ID" value="KAJ8434853.1"/>
    <property type="molecule type" value="Genomic_DNA"/>
</dbReference>
<evidence type="ECO:0000259" key="3">
    <source>
        <dbReference type="PROSITE" id="PS51259"/>
    </source>
</evidence>
<comment type="caution">
    <text evidence="4">The sequence shown here is derived from an EMBL/GenBank/DDBJ whole genome shotgun (WGS) entry which is preliminary data.</text>
</comment>
<accession>A0A9Q1K1S2</accession>
<dbReference type="OrthoDB" id="2015333at2759"/>
<evidence type="ECO:0000313" key="5">
    <source>
        <dbReference type="Proteomes" id="UP001153076"/>
    </source>
</evidence>
<dbReference type="InterPro" id="IPR014772">
    <property type="entry name" value="Munc13_dom-2"/>
</dbReference>
<keyword evidence="5" id="KW-1185">Reference proteome</keyword>
<name>A0A9Q1K1S2_9CARY</name>
<evidence type="ECO:0008006" key="6">
    <source>
        <dbReference type="Google" id="ProtNLM"/>
    </source>
</evidence>
<evidence type="ECO:0000256" key="1">
    <source>
        <dbReference type="SAM" id="MobiDB-lite"/>
    </source>
</evidence>
<dbReference type="InterPro" id="IPR014770">
    <property type="entry name" value="Munc13_1"/>
</dbReference>
<feature type="compositionally biased region" description="Gly residues" evidence="1">
    <location>
        <begin position="102"/>
        <end position="121"/>
    </location>
</feature>
<dbReference type="InterPro" id="IPR057984">
    <property type="entry name" value="PATROL1_C"/>
</dbReference>
<feature type="region of interest" description="Disordered" evidence="1">
    <location>
        <begin position="85"/>
        <end position="183"/>
    </location>
</feature>
<feature type="region of interest" description="Disordered" evidence="1">
    <location>
        <begin position="1"/>
        <end position="34"/>
    </location>
</feature>
<evidence type="ECO:0000259" key="2">
    <source>
        <dbReference type="PROSITE" id="PS51258"/>
    </source>
</evidence>
<dbReference type="Proteomes" id="UP001153076">
    <property type="component" value="Unassembled WGS sequence"/>
</dbReference>
<dbReference type="PANTHER" id="PTHR31280">
    <property type="entry name" value="PROTEIN UNC-13 HOMOLOG"/>
    <property type="match status" value="1"/>
</dbReference>
<feature type="domain" description="MHD2" evidence="3">
    <location>
        <begin position="880"/>
        <end position="991"/>
    </location>
</feature>
<feature type="compositionally biased region" description="Basic residues" evidence="1">
    <location>
        <begin position="88"/>
        <end position="98"/>
    </location>
</feature>
<organism evidence="4 5">
    <name type="scientific">Carnegiea gigantea</name>
    <dbReference type="NCBI Taxonomy" id="171969"/>
    <lineage>
        <taxon>Eukaryota</taxon>
        <taxon>Viridiplantae</taxon>
        <taxon>Streptophyta</taxon>
        <taxon>Embryophyta</taxon>
        <taxon>Tracheophyta</taxon>
        <taxon>Spermatophyta</taxon>
        <taxon>Magnoliopsida</taxon>
        <taxon>eudicotyledons</taxon>
        <taxon>Gunneridae</taxon>
        <taxon>Pentapetalae</taxon>
        <taxon>Caryophyllales</taxon>
        <taxon>Cactineae</taxon>
        <taxon>Cactaceae</taxon>
        <taxon>Cactoideae</taxon>
        <taxon>Echinocereeae</taxon>
        <taxon>Carnegiea</taxon>
    </lineage>
</organism>
<feature type="compositionally biased region" description="Basic and acidic residues" evidence="1">
    <location>
        <begin position="1"/>
        <end position="11"/>
    </location>
</feature>
<feature type="domain" description="MHD1" evidence="2">
    <location>
        <begin position="596"/>
        <end position="738"/>
    </location>
</feature>
<evidence type="ECO:0000313" key="4">
    <source>
        <dbReference type="EMBL" id="KAJ8434853.1"/>
    </source>
</evidence>
<dbReference type="AlphaFoldDB" id="A0A9Q1K1S2"/>
<dbReference type="PANTHER" id="PTHR31280:SF1">
    <property type="entry name" value="OS03G0138600 PROTEIN"/>
    <property type="match status" value="1"/>
</dbReference>
<proteinExistence type="predicted"/>
<protein>
    <recommendedName>
        <fullName evidence="6">Protein unc-13 homolog</fullName>
    </recommendedName>
</protein>
<dbReference type="PROSITE" id="PS51258">
    <property type="entry name" value="MHD1"/>
    <property type="match status" value="1"/>
</dbReference>
<dbReference type="PROSITE" id="PS51259">
    <property type="entry name" value="MHD2"/>
    <property type="match status" value="1"/>
</dbReference>
<reference evidence="4" key="1">
    <citation type="submission" date="2022-04" db="EMBL/GenBank/DDBJ databases">
        <title>Carnegiea gigantea Genome sequencing and assembly v2.</title>
        <authorList>
            <person name="Copetti D."/>
            <person name="Sanderson M.J."/>
            <person name="Burquez A."/>
            <person name="Wojciechowski M.F."/>
        </authorList>
    </citation>
    <scope>NUCLEOTIDE SEQUENCE</scope>
    <source>
        <strain evidence="4">SGP5-SGP5p</strain>
        <tissue evidence="4">Aerial part</tissue>
    </source>
</reference>
<sequence length="1053" mass="118470">MGFFHNRRESHPQSSHAGASFAPPQRALAPELEYNDPDLSWPFGKLEGIDRDDIRETAYEVFFTSCRSSPGFGGGRNALAFYSSTSHDHHHHHHHHHPGHGDSNGSGGSPGSPGSGRGNGVGMVTNSRIKRALGLRTLKRMPSKRMSIGGGPPSPSASHGHSNYSGGSPGISFTVPSRSPRRPLTSAEIMRVQMRVTEQSDNRLRKTLMRTLVGQMGRRAETIILPLELLRHLKPSEFRDNNEYQFWQKRQLKILEAGLIIHPSTPLENPNPYAVKFREILRAHEDRPIDTGKNAETMKQLCNCVLSLAWRGAHGNANDVCHWADGHPLNIHLYVALLESVFDLKDNTAILDEVDELMELMKKTWPTLGINRSIHNLCFTWVLFQQYVLTGQTEPDLLCATFTMLVEVANDAKRSGDREGTYVKMLASVLTSIIAWSEKRLLDYHHALSKGNSAGMMENLLPLVLQARKILDEDIAATIAARQEQGGQKEEMHDQSGNRVDYYIRSSVRNAFAKMAENKSITSIQLEGEKEVSEALIHLAEGTEELAVKEKENYSNILKRWHPVSAAIAAVILHNCYGALLHQYLSGVYMLSTEAINVLHRAGRLEKILVQMVVEDTVECEDGGKSIVREMVPYEVDSLILRLLRKWIEERLRHARDCIQRSRETETWNPRSKAEPFAQSAVELMAIAKQTIDDFFEIPLGLSEDLVQDLADGLERVIREYSSFVAACGTKQSYVPALPPLTRCNRDSALAKLWKKTGCNVGMQELHHYMAAMESHHPRPTTSRGTQRLYIRLNTLHYLLSHLNSLDKTLVLSPRGSPANQKRYCNSRKILGKSTSYFELARASMQGSIQHVAEVSAYRLIFLDTNAIFYESLYVFTVPESRIRPLLRILKQNLTLLGAILIDRAQPIAMKEVMKAAFDAYLMVLLAGGNNRTFYRSDYEMIDDDFESLKRVFCTSGVGLIAEDEVNKEAEVVEGVIQLMGQSSEQLIEDFTTAACEKSGIGMPTSGRKLPMPPTTGRWNRSDPNTILRVLCYRNDRTANLFLKRTFQLPRRR</sequence>
<gene>
    <name evidence="4" type="ORF">Cgig2_022132</name>
</gene>
<feature type="compositionally biased region" description="Basic residues" evidence="1">
    <location>
        <begin position="128"/>
        <end position="143"/>
    </location>
</feature>
<dbReference type="Pfam" id="PF25761">
    <property type="entry name" value="TPR_PATROL1"/>
    <property type="match status" value="1"/>
</dbReference>
<dbReference type="InterPro" id="IPR008528">
    <property type="entry name" value="unc-13_homologue"/>
</dbReference>